<proteinExistence type="predicted"/>
<dbReference type="Gene3D" id="3.20.19.10">
    <property type="entry name" value="Aconitase, domain 4"/>
    <property type="match status" value="1"/>
</dbReference>
<accession>A0ABX8NYE4</accession>
<dbReference type="Proteomes" id="UP000886848">
    <property type="component" value="Chromosome"/>
</dbReference>
<protein>
    <submittedName>
        <fullName evidence="1">Uncharacterized protein</fullName>
    </submittedName>
</protein>
<dbReference type="SUPFAM" id="SSF52016">
    <property type="entry name" value="LeuD/IlvD-like"/>
    <property type="match status" value="1"/>
</dbReference>
<name>A0ABX8NYE4_9PSED</name>
<evidence type="ECO:0000313" key="1">
    <source>
        <dbReference type="EMBL" id="QXH66281.1"/>
    </source>
</evidence>
<dbReference type="RefSeq" id="WP_217855325.1">
    <property type="nucleotide sequence ID" value="NZ_CP077079.1"/>
</dbReference>
<sequence>MAKTPLRFEGRILFLSSHCEAVRAQLQGHDITLTAALPLRDDISTDEITPVVVMMTYDARLGEFPYVGFKVEGVCPIGNFAVQAGGFTVTVAGKRYGKGSSRESSPLAVA</sequence>
<reference evidence="1" key="1">
    <citation type="journal article" date="2021" name="Microorganisms">
        <title>The Ever-Expanding Pseudomonas Genus: Description of 43 New Species and Partition of the Pseudomonas putida Group.</title>
        <authorList>
            <person name="Girard L."/>
            <person name="Lood C."/>
            <person name="Hofte M."/>
            <person name="Vandamme P."/>
            <person name="Rokni-Zadeh H."/>
            <person name="van Noort V."/>
            <person name="Lavigne R."/>
            <person name="De Mot R."/>
        </authorList>
    </citation>
    <scope>NUCLEOTIDE SEQUENCE</scope>
    <source>
        <strain evidence="1">SWRI132</strain>
    </source>
</reference>
<evidence type="ECO:0000313" key="2">
    <source>
        <dbReference type="Proteomes" id="UP000886848"/>
    </source>
</evidence>
<dbReference type="EMBL" id="CP077079">
    <property type="protein sequence ID" value="QXH66281.1"/>
    <property type="molecule type" value="Genomic_DNA"/>
</dbReference>
<gene>
    <name evidence="1" type="ORF">KSS96_22110</name>
</gene>
<keyword evidence="2" id="KW-1185">Reference proteome</keyword>
<dbReference type="InterPro" id="IPR015928">
    <property type="entry name" value="Aconitase/3IPM_dehydase_swvl"/>
</dbReference>
<organism evidence="1 2">
    <name type="scientific">Pseudomonas asgharzadehiana</name>
    <dbReference type="NCBI Taxonomy" id="2842349"/>
    <lineage>
        <taxon>Bacteria</taxon>
        <taxon>Pseudomonadati</taxon>
        <taxon>Pseudomonadota</taxon>
        <taxon>Gammaproteobacteria</taxon>
        <taxon>Pseudomonadales</taxon>
        <taxon>Pseudomonadaceae</taxon>
        <taxon>Pseudomonas</taxon>
    </lineage>
</organism>